<dbReference type="GO" id="GO:0009636">
    <property type="term" value="P:response to toxic substance"/>
    <property type="evidence" value="ECO:0007669"/>
    <property type="project" value="TreeGrafter"/>
</dbReference>
<keyword evidence="1" id="KW-0472">Membrane</keyword>
<dbReference type="PANTHER" id="PTHR37810:SF5">
    <property type="entry name" value="IMMUNITY PROTEIN SDPI"/>
    <property type="match status" value="1"/>
</dbReference>
<dbReference type="AlphaFoldDB" id="A0AAE3EA79"/>
<feature type="transmembrane region" description="Helical" evidence="1">
    <location>
        <begin position="192"/>
        <end position="210"/>
    </location>
</feature>
<gene>
    <name evidence="3" type="ORF">LKD81_04235</name>
</gene>
<accession>A0AAE3EA79</accession>
<evidence type="ECO:0000313" key="4">
    <source>
        <dbReference type="Proteomes" id="UP001198182"/>
    </source>
</evidence>
<proteinExistence type="predicted"/>
<feature type="transmembrane region" description="Helical" evidence="1">
    <location>
        <begin position="124"/>
        <end position="144"/>
    </location>
</feature>
<sequence length="226" mass="25473">MKGKRIIFGILMFLPLAVVLAALPFLPDQIPAHYGFDNQVTRWGSKYEALLLPILTIVLGLFLLAMARYAAKHEESGKNNENVCLITGIVSLALFNLMTAYFLYTDFYKVENLSEAAFDVNQLIFGFFGLCMLIIGNVMPKLRMNSMIGLRTSWSMKNEQTWKKSQRFGGISSIISGILMILASLMTRGLRCFMLCMGILAICLIVDVIYTRQIAKKYEKSGNQRI</sequence>
<keyword evidence="1" id="KW-0812">Transmembrane</keyword>
<comment type="caution">
    <text evidence="3">The sequence shown here is derived from an EMBL/GenBank/DDBJ whole genome shotgun (WGS) entry which is preliminary data.</text>
</comment>
<feature type="transmembrane region" description="Helical" evidence="1">
    <location>
        <begin position="50"/>
        <end position="71"/>
    </location>
</feature>
<dbReference type="RefSeq" id="WP_308452919.1">
    <property type="nucleotide sequence ID" value="NZ_JAJEQR010000009.1"/>
</dbReference>
<evidence type="ECO:0000259" key="2">
    <source>
        <dbReference type="Pfam" id="PF07853"/>
    </source>
</evidence>
<organism evidence="3 4">
    <name type="scientific">Hominifimenecus microfluidus</name>
    <dbReference type="NCBI Taxonomy" id="2885348"/>
    <lineage>
        <taxon>Bacteria</taxon>
        <taxon>Bacillati</taxon>
        <taxon>Bacillota</taxon>
        <taxon>Clostridia</taxon>
        <taxon>Lachnospirales</taxon>
        <taxon>Lachnospiraceae</taxon>
        <taxon>Hominifimenecus</taxon>
    </lineage>
</organism>
<dbReference type="InterPro" id="IPR025962">
    <property type="entry name" value="SdpI/YhfL"/>
</dbReference>
<dbReference type="InterPro" id="IPR012867">
    <property type="entry name" value="DUF1648"/>
</dbReference>
<protein>
    <submittedName>
        <fullName evidence="3">SdpI family protein</fullName>
    </submittedName>
</protein>
<dbReference type="PIRSF" id="PIRSF038959">
    <property type="entry name" value="SdpI"/>
    <property type="match status" value="1"/>
</dbReference>
<feature type="transmembrane region" description="Helical" evidence="1">
    <location>
        <begin position="165"/>
        <end position="186"/>
    </location>
</feature>
<dbReference type="Pfam" id="PF13630">
    <property type="entry name" value="SdpI"/>
    <property type="match status" value="1"/>
</dbReference>
<reference evidence="3" key="1">
    <citation type="submission" date="2021-10" db="EMBL/GenBank/DDBJ databases">
        <title>Anaerobic single-cell dispensing facilitates the cultivation of human gut bacteria.</title>
        <authorList>
            <person name="Afrizal A."/>
        </authorList>
    </citation>
    <scope>NUCLEOTIDE SEQUENCE</scope>
    <source>
        <strain evidence="3">CLA-AA-H215</strain>
    </source>
</reference>
<name>A0AAE3EA79_9FIRM</name>
<keyword evidence="1" id="KW-1133">Transmembrane helix</keyword>
<keyword evidence="4" id="KW-1185">Reference proteome</keyword>
<dbReference type="EMBL" id="JAJEQR010000009">
    <property type="protein sequence ID" value="MCC2230210.1"/>
    <property type="molecule type" value="Genomic_DNA"/>
</dbReference>
<evidence type="ECO:0000313" key="3">
    <source>
        <dbReference type="EMBL" id="MCC2230210.1"/>
    </source>
</evidence>
<dbReference type="Proteomes" id="UP001198182">
    <property type="component" value="Unassembled WGS sequence"/>
</dbReference>
<evidence type="ECO:0000256" key="1">
    <source>
        <dbReference type="SAM" id="Phobius"/>
    </source>
</evidence>
<feature type="domain" description="DUF1648" evidence="2">
    <location>
        <begin position="10"/>
        <end position="57"/>
    </location>
</feature>
<feature type="transmembrane region" description="Helical" evidence="1">
    <location>
        <begin position="83"/>
        <end position="104"/>
    </location>
</feature>
<dbReference type="PANTHER" id="PTHR37810">
    <property type="entry name" value="IMMUNITY PROTEIN SDPI"/>
    <property type="match status" value="1"/>
</dbReference>
<dbReference type="Pfam" id="PF07853">
    <property type="entry name" value="DUF1648"/>
    <property type="match status" value="1"/>
</dbReference>
<dbReference type="InterPro" id="IPR026272">
    <property type="entry name" value="SdpI"/>
</dbReference>